<feature type="non-terminal residue" evidence="1">
    <location>
        <position position="1"/>
    </location>
</feature>
<dbReference type="AlphaFoldDB" id="A0A835H2S9"/>
<protein>
    <submittedName>
        <fullName evidence="1">Uncharacterized protein</fullName>
    </submittedName>
</protein>
<evidence type="ECO:0000313" key="1">
    <source>
        <dbReference type="EMBL" id="KAF9592171.1"/>
    </source>
</evidence>
<comment type="caution">
    <text evidence="1">The sequence shown here is derived from an EMBL/GenBank/DDBJ whole genome shotgun (WGS) entry which is preliminary data.</text>
</comment>
<organism evidence="1 2">
    <name type="scientific">Coptis chinensis</name>
    <dbReference type="NCBI Taxonomy" id="261450"/>
    <lineage>
        <taxon>Eukaryota</taxon>
        <taxon>Viridiplantae</taxon>
        <taxon>Streptophyta</taxon>
        <taxon>Embryophyta</taxon>
        <taxon>Tracheophyta</taxon>
        <taxon>Spermatophyta</taxon>
        <taxon>Magnoliopsida</taxon>
        <taxon>Ranunculales</taxon>
        <taxon>Ranunculaceae</taxon>
        <taxon>Coptidoideae</taxon>
        <taxon>Coptis</taxon>
    </lineage>
</organism>
<dbReference type="Proteomes" id="UP000631114">
    <property type="component" value="Unassembled WGS sequence"/>
</dbReference>
<keyword evidence="2" id="KW-1185">Reference proteome</keyword>
<dbReference type="EMBL" id="JADFTS010000008">
    <property type="protein sequence ID" value="KAF9592171.1"/>
    <property type="molecule type" value="Genomic_DNA"/>
</dbReference>
<proteinExistence type="predicted"/>
<gene>
    <name evidence="1" type="ORF">IFM89_012665</name>
</gene>
<sequence length="111" mass="11628">VPGVSGEKEGGLGPYSGGFGGGGCGIEGGFSQYGVFWGKGSGASESKGGRVKGELTYGCVLVKSVVGSISKCLPFLSMLRELGVFGHLFFSREYVIVSECFFRYSNFTNTL</sequence>
<name>A0A835H2S9_9MAGN</name>
<accession>A0A835H2S9</accession>
<reference evidence="1 2" key="1">
    <citation type="submission" date="2020-10" db="EMBL/GenBank/DDBJ databases">
        <title>The Coptis chinensis genome and diversification of protoberbering-type alkaloids.</title>
        <authorList>
            <person name="Wang B."/>
            <person name="Shu S."/>
            <person name="Song C."/>
            <person name="Liu Y."/>
        </authorList>
    </citation>
    <scope>NUCLEOTIDE SEQUENCE [LARGE SCALE GENOMIC DNA]</scope>
    <source>
        <strain evidence="1">HL-2020</strain>
        <tissue evidence="1">Leaf</tissue>
    </source>
</reference>
<evidence type="ECO:0000313" key="2">
    <source>
        <dbReference type="Proteomes" id="UP000631114"/>
    </source>
</evidence>